<comment type="caution">
    <text evidence="23">The sequence shown here is derived from an EMBL/GenBank/DDBJ whole genome shotgun (WGS) entry which is preliminary data.</text>
</comment>
<evidence type="ECO:0000256" key="7">
    <source>
        <dbReference type="ARBA" id="ARBA00022593"/>
    </source>
</evidence>
<dbReference type="GO" id="GO:0005778">
    <property type="term" value="C:peroxisomal membrane"/>
    <property type="evidence" value="ECO:0007669"/>
    <property type="project" value="UniProtKB-SubCell"/>
</dbReference>
<protein>
    <recommendedName>
        <fullName evidence="5">RING-type E3 ubiquitin transferase</fullName>
        <ecNumber evidence="5">2.3.2.27</ecNumber>
    </recommendedName>
    <alternativeName>
        <fullName evidence="18">Peroxin-10</fullName>
    </alternativeName>
</protein>
<dbReference type="GO" id="GO:0016562">
    <property type="term" value="P:protein import into peroxisome matrix, receptor recycling"/>
    <property type="evidence" value="ECO:0007669"/>
    <property type="project" value="UniProtKB-ARBA"/>
</dbReference>
<proteinExistence type="inferred from homology"/>
<evidence type="ECO:0000313" key="22">
    <source>
        <dbReference type="EMBL" id="OLY78795.1"/>
    </source>
</evidence>
<feature type="compositionally biased region" description="Low complexity" evidence="20">
    <location>
        <begin position="95"/>
        <end position="117"/>
    </location>
</feature>
<evidence type="ECO:0000256" key="8">
    <source>
        <dbReference type="ARBA" id="ARBA00022679"/>
    </source>
</evidence>
<evidence type="ECO:0000256" key="17">
    <source>
        <dbReference type="ARBA" id="ARBA00023140"/>
    </source>
</evidence>
<evidence type="ECO:0000256" key="1">
    <source>
        <dbReference type="ARBA" id="ARBA00000900"/>
    </source>
</evidence>
<dbReference type="PANTHER" id="PTHR23350">
    <property type="entry name" value="PEROXISOME ASSEMBLY PROTEIN 10"/>
    <property type="match status" value="1"/>
</dbReference>
<evidence type="ECO:0000256" key="9">
    <source>
        <dbReference type="ARBA" id="ARBA00022692"/>
    </source>
</evidence>
<dbReference type="STRING" id="133383.A0A1R0H6W3"/>
<dbReference type="EC" id="2.3.2.27" evidence="5"/>
<keyword evidence="15" id="KW-1133">Transmembrane helix</keyword>
<comment type="catalytic activity">
    <reaction evidence="1">
        <text>S-ubiquitinyl-[E2 ubiquitin-conjugating enzyme]-L-cysteine + [acceptor protein]-L-lysine = [E2 ubiquitin-conjugating enzyme]-L-cysteine + N(6)-ubiquitinyl-[acceptor protein]-L-lysine.</text>
        <dbReference type="EC" id="2.3.2.27"/>
    </reaction>
</comment>
<evidence type="ECO:0000256" key="10">
    <source>
        <dbReference type="ARBA" id="ARBA00022723"/>
    </source>
</evidence>
<feature type="region of interest" description="Disordered" evidence="20">
    <location>
        <begin position="1"/>
        <end position="25"/>
    </location>
</feature>
<dbReference type="GO" id="GO:0016567">
    <property type="term" value="P:protein ubiquitination"/>
    <property type="evidence" value="ECO:0007669"/>
    <property type="project" value="UniProtKB-ARBA"/>
</dbReference>
<evidence type="ECO:0000256" key="12">
    <source>
        <dbReference type="ARBA" id="ARBA00022786"/>
    </source>
</evidence>
<evidence type="ECO:0000313" key="23">
    <source>
        <dbReference type="EMBL" id="OLY84930.1"/>
    </source>
</evidence>
<dbReference type="GO" id="GO:0008270">
    <property type="term" value="F:zinc ion binding"/>
    <property type="evidence" value="ECO:0007669"/>
    <property type="project" value="UniProtKB-KW"/>
</dbReference>
<keyword evidence="6" id="KW-0813">Transport</keyword>
<comment type="subcellular location">
    <subcellularLocation>
        <location evidence="2">Peroxisome membrane</location>
        <topology evidence="2">Multi-pass membrane protein</topology>
    </subcellularLocation>
</comment>
<dbReference type="AlphaFoldDB" id="A0A1R0H6W3"/>
<dbReference type="Proteomes" id="UP000187455">
    <property type="component" value="Unassembled WGS sequence"/>
</dbReference>
<keyword evidence="7" id="KW-0962">Peroxisome biogenesis</keyword>
<dbReference type="OrthoDB" id="6270329at2759"/>
<name>A0A1R0H6W3_9FUNG</name>
<keyword evidence="12" id="KW-0833">Ubl conjugation pathway</keyword>
<feature type="region of interest" description="Disordered" evidence="20">
    <location>
        <begin position="67"/>
        <end position="128"/>
    </location>
</feature>
<dbReference type="EMBL" id="LSSL01000301">
    <property type="protein sequence ID" value="OLY84930.1"/>
    <property type="molecule type" value="Genomic_DNA"/>
</dbReference>
<evidence type="ECO:0000256" key="2">
    <source>
        <dbReference type="ARBA" id="ARBA00004585"/>
    </source>
</evidence>
<evidence type="ECO:0000313" key="24">
    <source>
        <dbReference type="Proteomes" id="UP000187455"/>
    </source>
</evidence>
<dbReference type="PROSITE" id="PS50089">
    <property type="entry name" value="ZF_RING_2"/>
    <property type="match status" value="1"/>
</dbReference>
<dbReference type="InterPro" id="IPR006845">
    <property type="entry name" value="Pex_N"/>
</dbReference>
<evidence type="ECO:0000256" key="20">
    <source>
        <dbReference type="SAM" id="MobiDB-lite"/>
    </source>
</evidence>
<evidence type="ECO:0000256" key="18">
    <source>
        <dbReference type="ARBA" id="ARBA00041230"/>
    </source>
</evidence>
<evidence type="ECO:0000256" key="19">
    <source>
        <dbReference type="PROSITE-ProRule" id="PRU00175"/>
    </source>
</evidence>
<comment type="similarity">
    <text evidence="4">Belongs to the pex2/pex10/pex12 family.</text>
</comment>
<dbReference type="Pfam" id="PF04757">
    <property type="entry name" value="Pex2_Pex12"/>
    <property type="match status" value="1"/>
</dbReference>
<sequence length="499" mass="56018">MLNSDLEHSANEKNSVAEVEPSESVKMPIDIQNVHSSNSLVANFTSEETKNLLVNSDLDSPIAELESISSKIPDDPSNPKLYTVNNSTESIPTKPSSEINIPESISSESSKTPESSILPNHPDSKTGIIPPLNMDFEDELPESIKVSLNDPVSNKPSSTDTAPSNFFNEFTPVFATQADIVRANQKDCYYELLLSSQIEEVSQIMLGSRFVNRNKNNIYKFGSFCYYILTVMRGISTLGEEYVSILQFDSKTNQYPSSLKRFSSLLMNVYGADLFAKIVSKIFSKLSANNPRNSIESNISKPIQPSFMKRYFSRIIHNIRSSIIFQRLSIVRQFDYTKLAPILIGANLAAFYLFGKYYLLSKRLVGIEYVKLRNLSDGELKSGYELLGVLMIIQFGFKAAAAISNQLILNYKSDLKNSPSETKLQSLSSFEDSDIKNKLTKSLNHTCSLCLEITQNPTITKCGHVFCWDCVFEWSCKNDVCPLCRQSIKQSQIFPIYGY</sequence>
<evidence type="ECO:0000256" key="3">
    <source>
        <dbReference type="ARBA" id="ARBA00004906"/>
    </source>
</evidence>
<dbReference type="InterPro" id="IPR001841">
    <property type="entry name" value="Znf_RING"/>
</dbReference>
<evidence type="ECO:0000256" key="14">
    <source>
        <dbReference type="ARBA" id="ARBA00022927"/>
    </source>
</evidence>
<dbReference type="SMART" id="SM00184">
    <property type="entry name" value="RING"/>
    <property type="match status" value="1"/>
</dbReference>
<dbReference type="InterPro" id="IPR025654">
    <property type="entry name" value="PEX2/10"/>
</dbReference>
<feature type="domain" description="RING-type" evidence="21">
    <location>
        <begin position="447"/>
        <end position="485"/>
    </location>
</feature>
<gene>
    <name evidence="22" type="ORF">AYI68_g7148</name>
    <name evidence="23" type="ORF">AYI68_g900</name>
</gene>
<reference evidence="23" key="2">
    <citation type="submission" date="2017-01" db="EMBL/GenBank/DDBJ databases">
        <authorList>
            <person name="Mah S.A."/>
            <person name="Swanson W.J."/>
            <person name="Moy G.W."/>
            <person name="Vacquier V.D."/>
        </authorList>
    </citation>
    <scope>NUCLEOTIDE SEQUENCE</scope>
    <source>
        <strain evidence="23">ALG-7-W6</strain>
    </source>
</reference>
<dbReference type="CDD" id="cd16527">
    <property type="entry name" value="RING-HC_PEX10"/>
    <property type="match status" value="1"/>
</dbReference>
<keyword evidence="10" id="KW-0479">Metal-binding</keyword>
<keyword evidence="13" id="KW-0862">Zinc</keyword>
<evidence type="ECO:0000256" key="6">
    <source>
        <dbReference type="ARBA" id="ARBA00022448"/>
    </source>
</evidence>
<dbReference type="SUPFAM" id="SSF57850">
    <property type="entry name" value="RING/U-box"/>
    <property type="match status" value="1"/>
</dbReference>
<accession>A0A1R0H6W3</accession>
<dbReference type="PANTHER" id="PTHR23350:SF0">
    <property type="entry name" value="PEROXISOME BIOGENESIS FACTOR 10"/>
    <property type="match status" value="1"/>
</dbReference>
<feature type="compositionally biased region" description="Polar residues" evidence="20">
    <location>
        <begin position="83"/>
        <end position="94"/>
    </location>
</feature>
<keyword evidence="24" id="KW-1185">Reference proteome</keyword>
<dbReference type="Pfam" id="PF13920">
    <property type="entry name" value="zf-C3HC4_3"/>
    <property type="match status" value="1"/>
</dbReference>
<dbReference type="EMBL" id="LSSL01005512">
    <property type="protein sequence ID" value="OLY78795.1"/>
    <property type="molecule type" value="Genomic_DNA"/>
</dbReference>
<dbReference type="InterPro" id="IPR017907">
    <property type="entry name" value="Znf_RING_CS"/>
</dbReference>
<keyword evidence="17" id="KW-0576">Peroxisome</keyword>
<dbReference type="InterPro" id="IPR013083">
    <property type="entry name" value="Znf_RING/FYVE/PHD"/>
</dbReference>
<keyword evidence="16" id="KW-0472">Membrane</keyword>
<dbReference type="Gene3D" id="3.30.40.10">
    <property type="entry name" value="Zinc/RING finger domain, C3HC4 (zinc finger)"/>
    <property type="match status" value="1"/>
</dbReference>
<organism evidence="23 24">
    <name type="scientific">Smittium mucronatum</name>
    <dbReference type="NCBI Taxonomy" id="133383"/>
    <lineage>
        <taxon>Eukaryota</taxon>
        <taxon>Fungi</taxon>
        <taxon>Fungi incertae sedis</taxon>
        <taxon>Zoopagomycota</taxon>
        <taxon>Kickxellomycotina</taxon>
        <taxon>Harpellomycetes</taxon>
        <taxon>Harpellales</taxon>
        <taxon>Legeriomycetaceae</taxon>
        <taxon>Smittium</taxon>
    </lineage>
</organism>
<keyword evidence="9" id="KW-0812">Transmembrane</keyword>
<dbReference type="GO" id="GO:0061630">
    <property type="term" value="F:ubiquitin protein ligase activity"/>
    <property type="evidence" value="ECO:0007669"/>
    <property type="project" value="UniProtKB-EC"/>
</dbReference>
<keyword evidence="8" id="KW-0808">Transferase</keyword>
<evidence type="ECO:0000256" key="11">
    <source>
        <dbReference type="ARBA" id="ARBA00022771"/>
    </source>
</evidence>
<evidence type="ECO:0000256" key="4">
    <source>
        <dbReference type="ARBA" id="ARBA00008704"/>
    </source>
</evidence>
<keyword evidence="11 19" id="KW-0863">Zinc-finger</keyword>
<evidence type="ECO:0000256" key="15">
    <source>
        <dbReference type="ARBA" id="ARBA00022989"/>
    </source>
</evidence>
<evidence type="ECO:0000256" key="5">
    <source>
        <dbReference type="ARBA" id="ARBA00012483"/>
    </source>
</evidence>
<reference evidence="23 24" key="1">
    <citation type="journal article" date="2016" name="Mol. Biol. Evol.">
        <title>Genome-Wide Survey of Gut Fungi (Harpellales) Reveals the First Horizontally Transferred Ubiquitin Gene from a Mosquito Host.</title>
        <authorList>
            <person name="Wang Y."/>
            <person name="White M.M."/>
            <person name="Kvist S."/>
            <person name="Moncalvo J.M."/>
        </authorList>
    </citation>
    <scope>NUCLEOTIDE SEQUENCE [LARGE SCALE GENOMIC DNA]</scope>
    <source>
        <strain evidence="23 24">ALG-7-W6</strain>
    </source>
</reference>
<keyword evidence="14" id="KW-0653">Protein transport</keyword>
<comment type="pathway">
    <text evidence="3">Protein modification; protein ubiquitination.</text>
</comment>
<feature type="compositionally biased region" description="Basic and acidic residues" evidence="20">
    <location>
        <begin position="1"/>
        <end position="11"/>
    </location>
</feature>
<evidence type="ECO:0000256" key="16">
    <source>
        <dbReference type="ARBA" id="ARBA00023136"/>
    </source>
</evidence>
<evidence type="ECO:0000256" key="13">
    <source>
        <dbReference type="ARBA" id="ARBA00022833"/>
    </source>
</evidence>
<dbReference type="PROSITE" id="PS00518">
    <property type="entry name" value="ZF_RING_1"/>
    <property type="match status" value="1"/>
</dbReference>
<evidence type="ECO:0000259" key="21">
    <source>
        <dbReference type="PROSITE" id="PS50089"/>
    </source>
</evidence>